<organism evidence="2 3">
    <name type="scientific">Rhodococcus zopfii</name>
    <dbReference type="NCBI Taxonomy" id="43772"/>
    <lineage>
        <taxon>Bacteria</taxon>
        <taxon>Bacillati</taxon>
        <taxon>Actinomycetota</taxon>
        <taxon>Actinomycetes</taxon>
        <taxon>Mycobacteriales</taxon>
        <taxon>Nocardiaceae</taxon>
        <taxon>Rhodococcus</taxon>
    </lineage>
</organism>
<sequence length="246" mass="28628">MVAHSTDIDPDGLLRRYLGDRRFLLALPRAVGLQMLHPALAAGMEHSRTPRRLWLHKRHTVPILIRMAYDDTDLSSIIRRGHEHIKGVDDLGRRYHSLNPDLFQFQHATYVETLVTMIETFVRPLTDHDREDLCRDCGAWYRRYGISDRGLPDTWAGFSGWFDDTCRTVLHRTSRGDFYRDQILRPRDWVPRGVPTRAVRGLMHPIAQEMWGVEVTAADRRALRRYVLRRKAVAALSRRPSDAARL</sequence>
<proteinExistence type="predicted"/>
<comment type="caution">
    <text evidence="2">The sequence shown here is derived from an EMBL/GenBank/DDBJ whole genome shotgun (WGS) entry which is preliminary data.</text>
</comment>
<dbReference type="PANTHER" id="PTHR36151">
    <property type="entry name" value="BLR2777 PROTEIN"/>
    <property type="match status" value="1"/>
</dbReference>
<feature type="domain" description="ER-bound oxygenase mpaB/mpaB'/Rubber oxygenase catalytic" evidence="1">
    <location>
        <begin position="15"/>
        <end position="227"/>
    </location>
</feature>
<keyword evidence="3" id="KW-1185">Reference proteome</keyword>
<evidence type="ECO:0000313" key="3">
    <source>
        <dbReference type="Proteomes" id="UP001275440"/>
    </source>
</evidence>
<name>A0ABU3WQI5_9NOCA</name>
<reference evidence="2 3" key="1">
    <citation type="submission" date="2019-10" db="EMBL/GenBank/DDBJ databases">
        <title>Draft Genome Assembly of Rhodococcus zopfii DSM44189.</title>
        <authorList>
            <person name="Sutton J.M."/>
            <person name="Akob D.M."/>
            <person name="Bushman T.J."/>
        </authorList>
    </citation>
    <scope>NUCLEOTIDE SEQUENCE [LARGE SCALE GENOMIC DNA]</scope>
    <source>
        <strain evidence="2 3">DSM 44189</strain>
    </source>
</reference>
<dbReference type="EMBL" id="WBMO01000001">
    <property type="protein sequence ID" value="MDV2476266.1"/>
    <property type="molecule type" value="Genomic_DNA"/>
</dbReference>
<dbReference type="InterPro" id="IPR018713">
    <property type="entry name" value="MPAB/Lcp_cat_dom"/>
</dbReference>
<dbReference type="Proteomes" id="UP001275440">
    <property type="component" value="Unassembled WGS sequence"/>
</dbReference>
<accession>A0ABU3WQI5</accession>
<evidence type="ECO:0000313" key="2">
    <source>
        <dbReference type="EMBL" id="MDV2476266.1"/>
    </source>
</evidence>
<dbReference type="PANTHER" id="PTHR36151:SF3">
    <property type="entry name" value="ER-BOUND OXYGENASE MPAB_MPAB'_RUBBER OXYGENASE CATALYTIC DOMAIN-CONTAINING PROTEIN"/>
    <property type="match status" value="1"/>
</dbReference>
<gene>
    <name evidence="2" type="ORF">F8M49_14585</name>
</gene>
<protein>
    <submittedName>
        <fullName evidence="2">DUF2236 domain-containing protein</fullName>
    </submittedName>
</protein>
<evidence type="ECO:0000259" key="1">
    <source>
        <dbReference type="Pfam" id="PF09995"/>
    </source>
</evidence>
<dbReference type="Pfam" id="PF09995">
    <property type="entry name" value="MPAB_Lcp_cat"/>
    <property type="match status" value="1"/>
</dbReference>